<evidence type="ECO:0000256" key="1">
    <source>
        <dbReference type="SAM" id="MobiDB-lite"/>
    </source>
</evidence>
<evidence type="ECO:0000313" key="3">
    <source>
        <dbReference type="Proteomes" id="UP000001574"/>
    </source>
</evidence>
<name>A0A0H2ZZF9_MYCA1</name>
<accession>A0A0H2ZZF9</accession>
<feature type="region of interest" description="Disordered" evidence="1">
    <location>
        <begin position="32"/>
        <end position="78"/>
    </location>
</feature>
<protein>
    <submittedName>
        <fullName evidence="2">Uncharacterized protein</fullName>
    </submittedName>
</protein>
<dbReference type="AlphaFoldDB" id="A0A0H2ZZF9"/>
<dbReference type="EMBL" id="CP000479">
    <property type="protein sequence ID" value="ABK67508.1"/>
    <property type="molecule type" value="Genomic_DNA"/>
</dbReference>
<sequence>MRSARARAALGGQTGYVHRIPFLRGVTRGVVTVTSRPGPRHAPERKRRNTMTAARRRSLPSRDSTRPRRPRASVKGGT</sequence>
<feature type="compositionally biased region" description="Basic residues" evidence="1">
    <location>
        <begin position="43"/>
        <end position="59"/>
    </location>
</feature>
<proteinExistence type="predicted"/>
<organism evidence="2 3">
    <name type="scientific">Mycobacterium avium (strain 104)</name>
    <dbReference type="NCBI Taxonomy" id="243243"/>
    <lineage>
        <taxon>Bacteria</taxon>
        <taxon>Bacillati</taxon>
        <taxon>Actinomycetota</taxon>
        <taxon>Actinomycetes</taxon>
        <taxon>Mycobacteriales</taxon>
        <taxon>Mycobacteriaceae</taxon>
        <taxon>Mycobacterium</taxon>
        <taxon>Mycobacterium avium complex (MAC)</taxon>
    </lineage>
</organism>
<gene>
    <name evidence="2" type="ordered locus">MAV_3345</name>
</gene>
<reference evidence="2 3" key="1">
    <citation type="submission" date="2006-10" db="EMBL/GenBank/DDBJ databases">
        <authorList>
            <person name="Fleischmann R.D."/>
            <person name="Dodson R.J."/>
            <person name="Haft D.H."/>
            <person name="Merkel J.S."/>
            <person name="Nelson W.C."/>
            <person name="Fraser C.M."/>
        </authorList>
    </citation>
    <scope>NUCLEOTIDE SEQUENCE [LARGE SCALE GENOMIC DNA]</scope>
    <source>
        <strain evidence="2 3">104</strain>
    </source>
</reference>
<dbReference type="HOGENOM" id="CLU_2618162_0_0_11"/>
<dbReference type="KEGG" id="mav:MAV_3345"/>
<dbReference type="Proteomes" id="UP000001574">
    <property type="component" value="Chromosome"/>
</dbReference>
<evidence type="ECO:0000313" key="2">
    <source>
        <dbReference type="EMBL" id="ABK67508.1"/>
    </source>
</evidence>